<dbReference type="GO" id="GO:0005886">
    <property type="term" value="C:plasma membrane"/>
    <property type="evidence" value="ECO:0007669"/>
    <property type="project" value="TreeGrafter"/>
</dbReference>
<dbReference type="PROSITE" id="PS00108">
    <property type="entry name" value="PROTEIN_KINASE_ST"/>
    <property type="match status" value="1"/>
</dbReference>
<evidence type="ECO:0000256" key="3">
    <source>
        <dbReference type="ARBA" id="ARBA00022679"/>
    </source>
</evidence>
<evidence type="ECO:0000256" key="10">
    <source>
        <dbReference type="ARBA" id="ARBA00022989"/>
    </source>
</evidence>
<evidence type="ECO:0000259" key="18">
    <source>
        <dbReference type="PROSITE" id="PS50011"/>
    </source>
</evidence>
<evidence type="ECO:0000259" key="19">
    <source>
        <dbReference type="PROSITE" id="PS51473"/>
    </source>
</evidence>
<evidence type="ECO:0000256" key="14">
    <source>
        <dbReference type="PROSITE-ProRule" id="PRU10141"/>
    </source>
</evidence>
<evidence type="ECO:0000256" key="16">
    <source>
        <dbReference type="SAM" id="Phobius"/>
    </source>
</evidence>
<dbReference type="CDD" id="cd23509">
    <property type="entry name" value="Gnk2-like"/>
    <property type="match status" value="3"/>
</dbReference>
<dbReference type="GO" id="GO:0005524">
    <property type="term" value="F:ATP binding"/>
    <property type="evidence" value="ECO:0007669"/>
    <property type="project" value="UniProtKB-UniRule"/>
</dbReference>
<dbReference type="InterPro" id="IPR002902">
    <property type="entry name" value="GNK2"/>
</dbReference>
<organism evidence="20 21">
    <name type="scientific">Quillaja saponaria</name>
    <name type="common">Soap bark tree</name>
    <dbReference type="NCBI Taxonomy" id="32244"/>
    <lineage>
        <taxon>Eukaryota</taxon>
        <taxon>Viridiplantae</taxon>
        <taxon>Streptophyta</taxon>
        <taxon>Embryophyta</taxon>
        <taxon>Tracheophyta</taxon>
        <taxon>Spermatophyta</taxon>
        <taxon>Magnoliopsida</taxon>
        <taxon>eudicotyledons</taxon>
        <taxon>Gunneridae</taxon>
        <taxon>Pentapetalae</taxon>
        <taxon>rosids</taxon>
        <taxon>fabids</taxon>
        <taxon>Fabales</taxon>
        <taxon>Quillajaceae</taxon>
        <taxon>Quillaja</taxon>
    </lineage>
</organism>
<dbReference type="KEGG" id="qsa:O6P43_028704"/>
<accession>A0AAD7KYW3</accession>
<keyword evidence="3" id="KW-0808">Transferase</keyword>
<dbReference type="GO" id="GO:0004674">
    <property type="term" value="F:protein serine/threonine kinase activity"/>
    <property type="evidence" value="ECO:0007669"/>
    <property type="project" value="UniProtKB-KW"/>
</dbReference>
<feature type="domain" description="Gnk2-homologous" evidence="19">
    <location>
        <begin position="27"/>
        <end position="132"/>
    </location>
</feature>
<evidence type="ECO:0000256" key="1">
    <source>
        <dbReference type="ARBA" id="ARBA00004167"/>
    </source>
</evidence>
<keyword evidence="6" id="KW-0677">Repeat</keyword>
<reference evidence="20" key="1">
    <citation type="journal article" date="2023" name="Science">
        <title>Elucidation of the pathway for biosynthesis of saponin adjuvants from the soapbark tree.</title>
        <authorList>
            <person name="Reed J."/>
            <person name="Orme A."/>
            <person name="El-Demerdash A."/>
            <person name="Owen C."/>
            <person name="Martin L.B.B."/>
            <person name="Misra R.C."/>
            <person name="Kikuchi S."/>
            <person name="Rejzek M."/>
            <person name="Martin A.C."/>
            <person name="Harkess A."/>
            <person name="Leebens-Mack J."/>
            <person name="Louveau T."/>
            <person name="Stephenson M.J."/>
            <person name="Osbourn A."/>
        </authorList>
    </citation>
    <scope>NUCLEOTIDE SEQUENCE</scope>
    <source>
        <strain evidence="20">S10</strain>
    </source>
</reference>
<dbReference type="PROSITE" id="PS51473">
    <property type="entry name" value="GNK2"/>
    <property type="match status" value="3"/>
</dbReference>
<dbReference type="InterPro" id="IPR000719">
    <property type="entry name" value="Prot_kinase_dom"/>
</dbReference>
<keyword evidence="10 16" id="KW-1133">Transmembrane helix</keyword>
<evidence type="ECO:0000256" key="17">
    <source>
        <dbReference type="SAM" id="SignalP"/>
    </source>
</evidence>
<keyword evidence="9 14" id="KW-0067">ATP-binding</keyword>
<dbReference type="SUPFAM" id="SSF56112">
    <property type="entry name" value="Protein kinase-like (PK-like)"/>
    <property type="match status" value="1"/>
</dbReference>
<dbReference type="InterPro" id="IPR001245">
    <property type="entry name" value="Ser-Thr/Tyr_kinase_cat_dom"/>
</dbReference>
<keyword evidence="8 20" id="KW-0418">Kinase</keyword>
<keyword evidence="13" id="KW-0325">Glycoprotein</keyword>
<keyword evidence="11 16" id="KW-0472">Membrane</keyword>
<dbReference type="SMART" id="SM00220">
    <property type="entry name" value="S_TKc"/>
    <property type="match status" value="1"/>
</dbReference>
<comment type="caution">
    <text evidence="20">The sequence shown here is derived from an EMBL/GenBank/DDBJ whole genome shotgun (WGS) entry which is preliminary data.</text>
</comment>
<keyword evidence="7 14" id="KW-0547">Nucleotide-binding</keyword>
<evidence type="ECO:0000256" key="5">
    <source>
        <dbReference type="ARBA" id="ARBA00022729"/>
    </source>
</evidence>
<dbReference type="GO" id="GO:0006950">
    <property type="term" value="P:response to stress"/>
    <property type="evidence" value="ECO:0007669"/>
    <property type="project" value="UniProtKB-ARBA"/>
</dbReference>
<evidence type="ECO:0000256" key="7">
    <source>
        <dbReference type="ARBA" id="ARBA00022741"/>
    </source>
</evidence>
<dbReference type="Proteomes" id="UP001163823">
    <property type="component" value="Chromosome 12"/>
</dbReference>
<dbReference type="AlphaFoldDB" id="A0AAD7KYW3"/>
<dbReference type="PROSITE" id="PS00107">
    <property type="entry name" value="PROTEIN_KINASE_ATP"/>
    <property type="match status" value="1"/>
</dbReference>
<keyword evidence="12 20" id="KW-0675">Receptor</keyword>
<evidence type="ECO:0000256" key="2">
    <source>
        <dbReference type="ARBA" id="ARBA00022527"/>
    </source>
</evidence>
<evidence type="ECO:0000256" key="8">
    <source>
        <dbReference type="ARBA" id="ARBA00022777"/>
    </source>
</evidence>
<keyword evidence="5 17" id="KW-0732">Signal</keyword>
<dbReference type="EMBL" id="JARAOO010000012">
    <property type="protein sequence ID" value="KAJ7948188.1"/>
    <property type="molecule type" value="Genomic_DNA"/>
</dbReference>
<feature type="region of interest" description="Disordered" evidence="15">
    <location>
        <begin position="735"/>
        <end position="765"/>
    </location>
</feature>
<sequence>MSSSKFTSFLSVITFVLCSQGVFAAYVMTDHVCIRSENFTSNDPYETNLKELLTYLSFGSPPNGFGMGSKGEGPNRAYGFALCRGDLPSATCTDCLYQAINELSSLCWPSKGRENPRAQFPTYSPRVLPSKGERKGYTILLSQIKILQFEIWYDSLSLTITSDMAIIFISFQSNGLLDQGLHCEERSNPWESYNNASLNVKLGFLPLGYIHRSTMGISANASLNGFSNVTVGQNADTVYGLLQCNGELSNKDCETCANTAATQIRELCLNQKEASIGYIDCSLQYSNRHFFSTANSIPRLLIVNMQNASDQVLFNRKVGNLLRNLSTIAASIPSKFSVGSTGFTDFVVIYAMVQCTRDLTENNCLTCLQNIISYVNGEKHLLRHLQSLERNSTSTSRSGKDGNGSTSKIVVAVVVPVVVAVITILIIIICGFLLWRKVKRKGAAGDYEEGPRSMDTLMVDLSTLKVATGNFSDANELGQGGFGLVYKGKLYDGREIAVKRLSSTSGQEDAEKLLVYEYLSNGSLDKILFDQRKRFQLKWEIRYKIIVGIARGLLYLHDDSQLRIIHRDLKASNILLDENMNPKISDFGLARLFGGSQTQGNTNRIAGTYGYMAPEYAKNGKFSTKSDVYSFGVLVLEILTGRKNSNFQSLVNLQSYAWQHWYDETALEIIDPALGDQWPRHDVLKCIHIGLLCVQEAAADRPTVSDIVMMLSSYTMTSSMPSRPAFFIPKERAESDLPGVSSGASSGASQFNQSKSEPELQTVTE</sequence>
<keyword evidence="4 16" id="KW-0812">Transmembrane</keyword>
<evidence type="ECO:0000256" key="13">
    <source>
        <dbReference type="ARBA" id="ARBA00023180"/>
    </source>
</evidence>
<protein>
    <submittedName>
        <fullName evidence="20">Cysteine rich receptor like kinase</fullName>
    </submittedName>
</protein>
<dbReference type="Gene3D" id="3.30.430.20">
    <property type="entry name" value="Gnk2 domain, C-X8-C-X2-C motif"/>
    <property type="match status" value="3"/>
</dbReference>
<dbReference type="InterPro" id="IPR017441">
    <property type="entry name" value="Protein_kinase_ATP_BS"/>
</dbReference>
<evidence type="ECO:0000256" key="15">
    <source>
        <dbReference type="SAM" id="MobiDB-lite"/>
    </source>
</evidence>
<dbReference type="PANTHER" id="PTHR27002:SF1040">
    <property type="entry name" value="OS07G0538400 PROTEIN"/>
    <property type="match status" value="1"/>
</dbReference>
<proteinExistence type="predicted"/>
<feature type="binding site" evidence="14">
    <location>
        <position position="499"/>
    </location>
    <ligand>
        <name>ATP</name>
        <dbReference type="ChEBI" id="CHEBI:30616"/>
    </ligand>
</feature>
<evidence type="ECO:0000256" key="11">
    <source>
        <dbReference type="ARBA" id="ARBA00023136"/>
    </source>
</evidence>
<dbReference type="PANTHER" id="PTHR27002">
    <property type="entry name" value="RECEPTOR-LIKE SERINE/THREONINE-PROTEIN KINASE SD1-8"/>
    <property type="match status" value="1"/>
</dbReference>
<evidence type="ECO:0000256" key="6">
    <source>
        <dbReference type="ARBA" id="ARBA00022737"/>
    </source>
</evidence>
<dbReference type="InterPro" id="IPR011009">
    <property type="entry name" value="Kinase-like_dom_sf"/>
</dbReference>
<comment type="subcellular location">
    <subcellularLocation>
        <location evidence="1">Membrane</location>
        <topology evidence="1">Single-pass membrane protein</topology>
    </subcellularLocation>
</comment>
<keyword evidence="21" id="KW-1185">Reference proteome</keyword>
<dbReference type="Pfam" id="PF01657">
    <property type="entry name" value="Stress-antifung"/>
    <property type="match status" value="3"/>
</dbReference>
<evidence type="ECO:0000256" key="4">
    <source>
        <dbReference type="ARBA" id="ARBA00022692"/>
    </source>
</evidence>
<feature type="transmembrane region" description="Helical" evidence="16">
    <location>
        <begin position="409"/>
        <end position="435"/>
    </location>
</feature>
<dbReference type="InterPro" id="IPR038408">
    <property type="entry name" value="GNK2_sf"/>
</dbReference>
<feature type="chain" id="PRO_5041921170" evidence="17">
    <location>
        <begin position="25"/>
        <end position="765"/>
    </location>
</feature>
<dbReference type="Gene3D" id="1.10.510.10">
    <property type="entry name" value="Transferase(Phosphotransferase) domain 1"/>
    <property type="match status" value="1"/>
</dbReference>
<dbReference type="PROSITE" id="PS50011">
    <property type="entry name" value="PROTEIN_KINASE_DOM"/>
    <property type="match status" value="1"/>
</dbReference>
<dbReference type="FunFam" id="1.10.510.10:FF:000129">
    <property type="entry name" value="cysteine-rich receptor-like protein kinase 10"/>
    <property type="match status" value="1"/>
</dbReference>
<dbReference type="Gene3D" id="3.30.200.20">
    <property type="entry name" value="Phosphorylase Kinase, domain 1"/>
    <property type="match status" value="1"/>
</dbReference>
<dbReference type="Pfam" id="PF07714">
    <property type="entry name" value="PK_Tyr_Ser-Thr"/>
    <property type="match status" value="1"/>
</dbReference>
<dbReference type="InterPro" id="IPR008271">
    <property type="entry name" value="Ser/Thr_kinase_AS"/>
</dbReference>
<evidence type="ECO:0000313" key="20">
    <source>
        <dbReference type="EMBL" id="KAJ7948188.1"/>
    </source>
</evidence>
<feature type="compositionally biased region" description="Polar residues" evidence="15">
    <location>
        <begin position="750"/>
        <end position="765"/>
    </location>
</feature>
<feature type="domain" description="Protein kinase" evidence="18">
    <location>
        <begin position="395"/>
        <end position="715"/>
    </location>
</feature>
<evidence type="ECO:0000256" key="12">
    <source>
        <dbReference type="ARBA" id="ARBA00023170"/>
    </source>
</evidence>
<evidence type="ECO:0000313" key="21">
    <source>
        <dbReference type="Proteomes" id="UP001163823"/>
    </source>
</evidence>
<keyword evidence="2" id="KW-0723">Serine/threonine-protein kinase</keyword>
<evidence type="ECO:0000256" key="9">
    <source>
        <dbReference type="ARBA" id="ARBA00022840"/>
    </source>
</evidence>
<gene>
    <name evidence="20" type="ORF">O6P43_028704</name>
</gene>
<feature type="signal peptide" evidence="17">
    <location>
        <begin position="1"/>
        <end position="24"/>
    </location>
</feature>
<feature type="domain" description="Gnk2-homologous" evidence="19">
    <location>
        <begin position="186"/>
        <end position="290"/>
    </location>
</feature>
<feature type="domain" description="Gnk2-homologous" evidence="19">
    <location>
        <begin position="296"/>
        <end position="403"/>
    </location>
</feature>
<name>A0AAD7KYW3_QUISA</name>